<name>A0A4Z2H613_9TELE</name>
<comment type="caution">
    <text evidence="1">The sequence shown here is derived from an EMBL/GenBank/DDBJ whole genome shotgun (WGS) entry which is preliminary data.</text>
</comment>
<reference evidence="1 2" key="1">
    <citation type="submission" date="2019-03" db="EMBL/GenBank/DDBJ databases">
        <title>First draft genome of Liparis tanakae, snailfish: a comprehensive survey of snailfish specific genes.</title>
        <authorList>
            <person name="Kim W."/>
            <person name="Song I."/>
            <person name="Jeong J.-H."/>
            <person name="Kim D."/>
            <person name="Kim S."/>
            <person name="Ryu S."/>
            <person name="Song J.Y."/>
            <person name="Lee S.K."/>
        </authorList>
    </citation>
    <scope>NUCLEOTIDE SEQUENCE [LARGE SCALE GENOMIC DNA]</scope>
    <source>
        <tissue evidence="1">Muscle</tissue>
    </source>
</reference>
<evidence type="ECO:0000313" key="1">
    <source>
        <dbReference type="EMBL" id="TNN61318.1"/>
    </source>
</evidence>
<sequence length="94" mass="10162">MPSVPGHALSLETALGHLLKAISAKKNSLYIPGMSAREMGERDTVGQELGYDGLCNYAQRITSCFGLDGLPESQLIIGRMRPNGAVIEIDESHY</sequence>
<gene>
    <name evidence="1" type="ORF">EYF80_028445</name>
</gene>
<evidence type="ECO:0000313" key="2">
    <source>
        <dbReference type="Proteomes" id="UP000314294"/>
    </source>
</evidence>
<dbReference type="AlphaFoldDB" id="A0A4Z2H613"/>
<keyword evidence="2" id="KW-1185">Reference proteome</keyword>
<organism evidence="1 2">
    <name type="scientific">Liparis tanakae</name>
    <name type="common">Tanaka's snailfish</name>
    <dbReference type="NCBI Taxonomy" id="230148"/>
    <lineage>
        <taxon>Eukaryota</taxon>
        <taxon>Metazoa</taxon>
        <taxon>Chordata</taxon>
        <taxon>Craniata</taxon>
        <taxon>Vertebrata</taxon>
        <taxon>Euteleostomi</taxon>
        <taxon>Actinopterygii</taxon>
        <taxon>Neopterygii</taxon>
        <taxon>Teleostei</taxon>
        <taxon>Neoteleostei</taxon>
        <taxon>Acanthomorphata</taxon>
        <taxon>Eupercaria</taxon>
        <taxon>Perciformes</taxon>
        <taxon>Cottioidei</taxon>
        <taxon>Cottales</taxon>
        <taxon>Liparidae</taxon>
        <taxon>Liparis</taxon>
    </lineage>
</organism>
<dbReference type="EMBL" id="SRLO01000317">
    <property type="protein sequence ID" value="TNN61318.1"/>
    <property type="molecule type" value="Genomic_DNA"/>
</dbReference>
<proteinExistence type="predicted"/>
<accession>A0A4Z2H613</accession>
<protein>
    <submittedName>
        <fullName evidence="1">Uncharacterized protein</fullName>
    </submittedName>
</protein>
<dbReference type="Proteomes" id="UP000314294">
    <property type="component" value="Unassembled WGS sequence"/>
</dbReference>